<dbReference type="SUPFAM" id="SSF56935">
    <property type="entry name" value="Porins"/>
    <property type="match status" value="1"/>
</dbReference>
<keyword evidence="2 10" id="KW-0813">Transport</keyword>
<keyword evidence="3 10" id="KW-1134">Transmembrane beta strand</keyword>
<keyword evidence="12" id="KW-1133">Transmembrane helix</keyword>
<dbReference type="Gene3D" id="2.170.130.10">
    <property type="entry name" value="TonB-dependent receptor, plug domain"/>
    <property type="match status" value="1"/>
</dbReference>
<evidence type="ECO:0000256" key="9">
    <source>
        <dbReference type="ARBA" id="ARBA00023237"/>
    </source>
</evidence>
<feature type="domain" description="Secretin/TonB short N-terminal" evidence="13">
    <location>
        <begin position="69"/>
        <end position="120"/>
    </location>
</feature>
<evidence type="ECO:0000313" key="14">
    <source>
        <dbReference type="EMBL" id="MBC5644518.1"/>
    </source>
</evidence>
<keyword evidence="4" id="KW-0410">Iron transport</keyword>
<dbReference type="InterPro" id="IPR000531">
    <property type="entry name" value="Beta-barrel_TonB"/>
</dbReference>
<accession>A0ABR7E5S1</accession>
<proteinExistence type="inferred from homology"/>
<comment type="caution">
    <text evidence="14">The sequence shown here is derived from an EMBL/GenBank/DDBJ whole genome shotgun (WGS) entry which is preliminary data.</text>
</comment>
<evidence type="ECO:0000256" key="2">
    <source>
        <dbReference type="ARBA" id="ARBA00022448"/>
    </source>
</evidence>
<dbReference type="Proteomes" id="UP000644010">
    <property type="component" value="Unassembled WGS sequence"/>
</dbReference>
<evidence type="ECO:0000256" key="5">
    <source>
        <dbReference type="ARBA" id="ARBA00022692"/>
    </source>
</evidence>
<evidence type="ECO:0000256" key="11">
    <source>
        <dbReference type="RuleBase" id="RU003357"/>
    </source>
</evidence>
<keyword evidence="7 11" id="KW-0798">TonB box</keyword>
<dbReference type="Pfam" id="PF07660">
    <property type="entry name" value="STN"/>
    <property type="match status" value="1"/>
</dbReference>
<dbReference type="PROSITE" id="PS52016">
    <property type="entry name" value="TONB_DEPENDENT_REC_3"/>
    <property type="match status" value="1"/>
</dbReference>
<dbReference type="SUPFAM" id="SSF49464">
    <property type="entry name" value="Carboxypeptidase regulatory domain-like"/>
    <property type="match status" value="1"/>
</dbReference>
<dbReference type="RefSeq" id="WP_186960389.1">
    <property type="nucleotide sequence ID" value="NZ_JACOOI010000019.1"/>
</dbReference>
<evidence type="ECO:0000256" key="4">
    <source>
        <dbReference type="ARBA" id="ARBA00022496"/>
    </source>
</evidence>
<dbReference type="Gene3D" id="2.40.170.20">
    <property type="entry name" value="TonB-dependent receptor, beta-barrel domain"/>
    <property type="match status" value="1"/>
</dbReference>
<evidence type="ECO:0000256" key="3">
    <source>
        <dbReference type="ARBA" id="ARBA00022452"/>
    </source>
</evidence>
<comment type="subcellular location">
    <subcellularLocation>
        <location evidence="1 10">Cell outer membrane</location>
        <topology evidence="1 10">Multi-pass membrane protein</topology>
    </subcellularLocation>
</comment>
<keyword evidence="9 10" id="KW-0998">Cell outer membrane</keyword>
<organism evidence="14 15">
    <name type="scientific">Parabacteroides segnis</name>
    <dbReference type="NCBI Taxonomy" id="2763058"/>
    <lineage>
        <taxon>Bacteria</taxon>
        <taxon>Pseudomonadati</taxon>
        <taxon>Bacteroidota</taxon>
        <taxon>Bacteroidia</taxon>
        <taxon>Bacteroidales</taxon>
        <taxon>Tannerellaceae</taxon>
        <taxon>Parabacteroides</taxon>
    </lineage>
</organism>
<dbReference type="InterPro" id="IPR023997">
    <property type="entry name" value="TonB-dep_OMP_SusC/RagA_CS"/>
</dbReference>
<dbReference type="Pfam" id="PF07715">
    <property type="entry name" value="Plug"/>
    <property type="match status" value="1"/>
</dbReference>
<gene>
    <name evidence="14" type="ORF">H8S77_16695</name>
</gene>
<dbReference type="SMART" id="SM00965">
    <property type="entry name" value="STN"/>
    <property type="match status" value="1"/>
</dbReference>
<keyword evidence="14" id="KW-0675">Receptor</keyword>
<evidence type="ECO:0000313" key="15">
    <source>
        <dbReference type="Proteomes" id="UP000644010"/>
    </source>
</evidence>
<dbReference type="InterPro" id="IPR023996">
    <property type="entry name" value="TonB-dep_OMP_SusC/RagA"/>
</dbReference>
<dbReference type="InterPro" id="IPR008969">
    <property type="entry name" value="CarboxyPept-like_regulatory"/>
</dbReference>
<feature type="transmembrane region" description="Helical" evidence="12">
    <location>
        <begin position="20"/>
        <end position="41"/>
    </location>
</feature>
<keyword evidence="4" id="KW-0406">Ion transport</keyword>
<reference evidence="14 15" key="1">
    <citation type="submission" date="2020-08" db="EMBL/GenBank/DDBJ databases">
        <title>Genome public.</title>
        <authorList>
            <person name="Liu C."/>
            <person name="Sun Q."/>
        </authorList>
    </citation>
    <scope>NUCLEOTIDE SEQUENCE [LARGE SCALE GENOMIC DNA]</scope>
    <source>
        <strain evidence="14 15">BX2</strain>
    </source>
</reference>
<dbReference type="InterPro" id="IPR036942">
    <property type="entry name" value="Beta-barrel_TonB_sf"/>
</dbReference>
<keyword evidence="6" id="KW-0408">Iron</keyword>
<evidence type="ECO:0000256" key="8">
    <source>
        <dbReference type="ARBA" id="ARBA00023136"/>
    </source>
</evidence>
<name>A0ABR7E5S1_9BACT</name>
<evidence type="ECO:0000256" key="6">
    <source>
        <dbReference type="ARBA" id="ARBA00023004"/>
    </source>
</evidence>
<evidence type="ECO:0000256" key="10">
    <source>
        <dbReference type="PROSITE-ProRule" id="PRU01360"/>
    </source>
</evidence>
<keyword evidence="8 10" id="KW-0472">Membrane</keyword>
<evidence type="ECO:0000256" key="12">
    <source>
        <dbReference type="SAM" id="Phobius"/>
    </source>
</evidence>
<dbReference type="InterPro" id="IPR012910">
    <property type="entry name" value="Plug_dom"/>
</dbReference>
<dbReference type="InterPro" id="IPR037066">
    <property type="entry name" value="Plug_dom_sf"/>
</dbReference>
<evidence type="ECO:0000259" key="13">
    <source>
        <dbReference type="SMART" id="SM00965"/>
    </source>
</evidence>
<keyword evidence="5 10" id="KW-0812">Transmembrane</keyword>
<evidence type="ECO:0000256" key="1">
    <source>
        <dbReference type="ARBA" id="ARBA00004571"/>
    </source>
</evidence>
<evidence type="ECO:0000256" key="7">
    <source>
        <dbReference type="ARBA" id="ARBA00023077"/>
    </source>
</evidence>
<comment type="similarity">
    <text evidence="10 11">Belongs to the TonB-dependent receptor family.</text>
</comment>
<dbReference type="Gene3D" id="3.55.50.30">
    <property type="match status" value="1"/>
</dbReference>
<dbReference type="NCBIfam" id="TIGR04056">
    <property type="entry name" value="OMP_RagA_SusC"/>
    <property type="match status" value="1"/>
</dbReference>
<keyword evidence="15" id="KW-1185">Reference proteome</keyword>
<dbReference type="EMBL" id="JACOOI010000019">
    <property type="protein sequence ID" value="MBC5644518.1"/>
    <property type="molecule type" value="Genomic_DNA"/>
</dbReference>
<dbReference type="Gene3D" id="2.60.40.1120">
    <property type="entry name" value="Carboxypeptidase-like, regulatory domain"/>
    <property type="match status" value="1"/>
</dbReference>
<dbReference type="Pfam" id="PF00593">
    <property type="entry name" value="TonB_dep_Rec_b-barrel"/>
    <property type="match status" value="1"/>
</dbReference>
<dbReference type="InterPro" id="IPR011662">
    <property type="entry name" value="Secretin/TonB_short_N"/>
</dbReference>
<dbReference type="NCBIfam" id="TIGR04057">
    <property type="entry name" value="SusC_RagA_signa"/>
    <property type="match status" value="1"/>
</dbReference>
<dbReference type="Pfam" id="PF13715">
    <property type="entry name" value="CarbopepD_reg_2"/>
    <property type="match status" value="1"/>
</dbReference>
<sequence length="1131" mass="127235">MKNNTGTGRGKPGYRKTIIAMRNIFILLLFVSYNMFAAPGYSQTTRFNLNINNKTLESVFNEIEKNSEFSVILKSSEVNLKERVSVQVHQQTVGTILNQVLKNQGLQYEIKDKHIIIYKPEDNNIVSQQAKKIITGTVVDETGQPVIGANVVEKGTTNGSITDMDGKFTLSVSQGAILEVSYIGYLSMEIPVQNREILNIALKEDTQRLDEVVVVGFGTQKKINLTGSVSSVSAKELEERPQPNVQNMIQGKIPGLQIVSNSAQPGRDSGNITIRGKGSFGASSDPLILVDGIIGSLSALAPDDIESISVLKDAASAAIYGARAANGVILVTTKKGKSGKAQVSYSFNYGWQQATSLSDQVWESATYMKMYNQMADRMGGKVKYSQEMIDKYSDPNRNMNLYPDYNWMEETFKTGSNMTHNINVSGGTEKVTYNVSLGYLKQEGLLPGHDYKRYTGLMNLEAQVHERIKIGATSNFYNGKLDEPYYTNDGLVLMILQSRPMTKPYLPDGSGRYSYLNMPESYGGEWLNRNPVWAMNETSREVENWIANAQAYAIVDFIKKDNMQLNWTTKAGFRYADQFLNTHYPAHPEGYYYLKESDYKPGGADEHMYAVDFFPEKGVSNRDQREFYRMFYTTLGYSWDITNDHSIEALLGYQEEAQSTRTLEGKRENYPSDSMTEINGGSTAGQTLSGGLAEYSLRSLFGRLNYSYKGKYLAEANFRYDGTSRIHTDNRWGIFPSFSGAWRISEESFVKDNINWMDNLKLRLSWGKLGNSEIGNYPYQEVYSSTAYIFDGAVQQAVIQKDLKDRSLKWETTTVTDVGMDVTLGNGLFSATIDWYNKITDGILSQAAIPLSVGMGAPTINYGKLRNRGFELEFGHQNRIGEFTYGAGFMASMNKNEVLELRAPSYGSYIYEVGKPYGEHYLYIWDGIFQSEEDIANSPDHPNNPKPGDIKFKDLNNDGVIDGKDRTMVEGVYPKMLYSFNFNVGYKNWDLSVFFQGITRRKIWTDFFGDAPFAQGAPPPSRFLDAWTPENTDTNVPALYTHGYAPMTGLRSTYNLKDAAYLRLKNIQLGYNLPQSLLNKVGIDFLRVYFSGENLFTFTKYPDFDPERAGDGRHAQYPHAKTFSLGLNLKF</sequence>
<dbReference type="InterPro" id="IPR039426">
    <property type="entry name" value="TonB-dep_rcpt-like"/>
</dbReference>
<protein>
    <submittedName>
        <fullName evidence="14">TonB-dependent receptor</fullName>
    </submittedName>
</protein>